<evidence type="ECO:0000313" key="2">
    <source>
        <dbReference type="Proteomes" id="UP001396334"/>
    </source>
</evidence>
<dbReference type="EMBL" id="JBBPBN010000439">
    <property type="protein sequence ID" value="KAK8486496.1"/>
    <property type="molecule type" value="Genomic_DNA"/>
</dbReference>
<name>A0ABR2A0I5_9ROSI</name>
<dbReference type="InterPro" id="IPR036142">
    <property type="entry name" value="ENT_dom-like_sf"/>
</dbReference>
<evidence type="ECO:0000313" key="1">
    <source>
        <dbReference type="EMBL" id="KAK8486496.1"/>
    </source>
</evidence>
<dbReference type="Proteomes" id="UP001396334">
    <property type="component" value="Unassembled WGS sequence"/>
</dbReference>
<keyword evidence="2" id="KW-1185">Reference proteome</keyword>
<dbReference type="SUPFAM" id="SSF158639">
    <property type="entry name" value="ENT-like"/>
    <property type="match status" value="1"/>
</dbReference>
<proteinExistence type="predicted"/>
<reference evidence="1 2" key="1">
    <citation type="journal article" date="2024" name="G3 (Bethesda)">
        <title>Genome assembly of Hibiscus sabdariffa L. provides insights into metabolisms of medicinal natural products.</title>
        <authorList>
            <person name="Kim T."/>
        </authorList>
    </citation>
    <scope>NUCLEOTIDE SEQUENCE [LARGE SCALE GENOMIC DNA]</scope>
    <source>
        <strain evidence="1">TK-2024</strain>
        <tissue evidence="1">Old leaves</tissue>
    </source>
</reference>
<gene>
    <name evidence="1" type="ORF">V6N11_061146</name>
</gene>
<accession>A0ABR2A0I5</accession>
<protein>
    <submittedName>
        <fullName evidence="1">Uncharacterized protein</fullName>
    </submittedName>
</protein>
<sequence>MTNEESNFRKIVLETEVVEAMLQLDRWDFDAFIRPYMSPGTHYKSVGSRRLLPYYSFRRENRPRSFSVELVRHSDGYLLMGNGVSAMIRQNIFVVVMLNLFVQEETRKEIVSFLRKKNWLPRIHKIELHAYRCTLEALHASGPLSWGTRNYSDK</sequence>
<comment type="caution">
    <text evidence="1">The sequence shown here is derived from an EMBL/GenBank/DDBJ whole genome shotgun (WGS) entry which is preliminary data.</text>
</comment>
<dbReference type="Gene3D" id="1.10.1240.40">
    <property type="entry name" value="ENT domain"/>
    <property type="match status" value="1"/>
</dbReference>
<organism evidence="1 2">
    <name type="scientific">Hibiscus sabdariffa</name>
    <name type="common">roselle</name>
    <dbReference type="NCBI Taxonomy" id="183260"/>
    <lineage>
        <taxon>Eukaryota</taxon>
        <taxon>Viridiplantae</taxon>
        <taxon>Streptophyta</taxon>
        <taxon>Embryophyta</taxon>
        <taxon>Tracheophyta</taxon>
        <taxon>Spermatophyta</taxon>
        <taxon>Magnoliopsida</taxon>
        <taxon>eudicotyledons</taxon>
        <taxon>Gunneridae</taxon>
        <taxon>Pentapetalae</taxon>
        <taxon>rosids</taxon>
        <taxon>malvids</taxon>
        <taxon>Malvales</taxon>
        <taxon>Malvaceae</taxon>
        <taxon>Malvoideae</taxon>
        <taxon>Hibiscus</taxon>
    </lineage>
</organism>